<dbReference type="RefSeq" id="WP_091549240.1">
    <property type="nucleotide sequence ID" value="NZ_FONY01000053.1"/>
</dbReference>
<proteinExistence type="predicted"/>
<name>A0A1I2JKR5_9BACT</name>
<evidence type="ECO:0000313" key="2">
    <source>
        <dbReference type="EMBL" id="SFF54560.1"/>
    </source>
</evidence>
<accession>A0A1I2JKR5</accession>
<protein>
    <submittedName>
        <fullName evidence="2">WG containing repeat-containing protein</fullName>
    </submittedName>
</protein>
<dbReference type="InterPro" id="IPR032774">
    <property type="entry name" value="WG_beta_rep"/>
</dbReference>
<gene>
    <name evidence="2" type="ORF">SAMN04488541_10536</name>
</gene>
<evidence type="ECO:0000313" key="3">
    <source>
        <dbReference type="Proteomes" id="UP000199513"/>
    </source>
</evidence>
<dbReference type="EMBL" id="FONY01000053">
    <property type="protein sequence ID" value="SFF54560.1"/>
    <property type="molecule type" value="Genomic_DNA"/>
</dbReference>
<dbReference type="AlphaFoldDB" id="A0A1I2JKR5"/>
<evidence type="ECO:0000256" key="1">
    <source>
        <dbReference type="SAM" id="MobiDB-lite"/>
    </source>
</evidence>
<dbReference type="PANTHER" id="PTHR37841">
    <property type="entry name" value="GLR2918 PROTEIN"/>
    <property type="match status" value="1"/>
</dbReference>
<organism evidence="2 3">
    <name type="scientific">Thermoflexibacter ruber</name>
    <dbReference type="NCBI Taxonomy" id="1003"/>
    <lineage>
        <taxon>Bacteria</taxon>
        <taxon>Pseudomonadati</taxon>
        <taxon>Bacteroidota</taxon>
        <taxon>Cytophagia</taxon>
        <taxon>Cytophagales</taxon>
        <taxon>Thermoflexibacteraceae</taxon>
        <taxon>Thermoflexibacter</taxon>
    </lineage>
</organism>
<reference evidence="3" key="1">
    <citation type="submission" date="2016-10" db="EMBL/GenBank/DDBJ databases">
        <authorList>
            <person name="Varghese N."/>
            <person name="Submissions S."/>
        </authorList>
    </citation>
    <scope>NUCLEOTIDE SEQUENCE [LARGE SCALE GENOMIC DNA]</scope>
    <source>
        <strain>GEY</strain>
        <strain evidence="3">DSM 9560</strain>
    </source>
</reference>
<dbReference type="OrthoDB" id="2485468at2"/>
<sequence length="461" mass="52125">MSKYFIPNQKVIILSLLTILQFSVLLPFSFGQNKPKKGSFQRTVISRSELQKLDVPKDSLSPQSPPTKTSTRADNLGDFNSVYSANAIKQNANNRISGRFTTIDTLYIENKNLTIQIVQQGKFQGVIGEAGKILVPITYDQIEFYNQKDSLCPRWEGVLRVKKGGLCALAHYDGSPITALSFEEIPYLSETCEGSQQVFKVKQGGKYGLLDKQGGILIRPVYDDVFLLKNEKGKQTIPAVACVRKQGKYGFLELVEKQILPTNYDKIAFLQQLEIQEKDKITTHLLVKIQQNGKWGVMNLTDKEEIPIEFEEIYPFQYGFALVKKAGKYGFIDLKGKEKIAPKYDYAQSFQYGIALAKKGEYFGAVGENKKEAIPFEYQSLEYLIEKFKKGNDAHEFFVQLLKAKKGDKYGIINQQGKVIIPFEYESISLDIKGFGFRAKKDKDSPEEFLAPPAANSKKEK</sequence>
<feature type="region of interest" description="Disordered" evidence="1">
    <location>
        <begin position="441"/>
        <end position="461"/>
    </location>
</feature>
<dbReference type="Proteomes" id="UP000199513">
    <property type="component" value="Unassembled WGS sequence"/>
</dbReference>
<dbReference type="PANTHER" id="PTHR37841:SF1">
    <property type="entry name" value="DUF3298 DOMAIN-CONTAINING PROTEIN"/>
    <property type="match status" value="1"/>
</dbReference>
<dbReference type="Pfam" id="PF14903">
    <property type="entry name" value="WG_beta_rep"/>
    <property type="match status" value="3"/>
</dbReference>
<keyword evidence="3" id="KW-1185">Reference proteome</keyword>
<dbReference type="STRING" id="1003.SAMN04488541_10536"/>